<evidence type="ECO:0000313" key="2">
    <source>
        <dbReference type="Proteomes" id="UP000708208"/>
    </source>
</evidence>
<protein>
    <submittedName>
        <fullName evidence="1">Uncharacterized protein</fullName>
    </submittedName>
</protein>
<organism evidence="1 2">
    <name type="scientific">Allacma fusca</name>
    <dbReference type="NCBI Taxonomy" id="39272"/>
    <lineage>
        <taxon>Eukaryota</taxon>
        <taxon>Metazoa</taxon>
        <taxon>Ecdysozoa</taxon>
        <taxon>Arthropoda</taxon>
        <taxon>Hexapoda</taxon>
        <taxon>Collembola</taxon>
        <taxon>Symphypleona</taxon>
        <taxon>Sminthuridae</taxon>
        <taxon>Allacma</taxon>
    </lineage>
</organism>
<name>A0A8J2JYX3_9HEXA</name>
<comment type="caution">
    <text evidence="1">The sequence shown here is derived from an EMBL/GenBank/DDBJ whole genome shotgun (WGS) entry which is preliminary data.</text>
</comment>
<gene>
    <name evidence="1" type="ORF">AFUS01_LOCUS16033</name>
</gene>
<accession>A0A8J2JYX3</accession>
<dbReference type="EMBL" id="CAJVCH010144918">
    <property type="protein sequence ID" value="CAG7727177.1"/>
    <property type="molecule type" value="Genomic_DNA"/>
</dbReference>
<evidence type="ECO:0000313" key="1">
    <source>
        <dbReference type="EMBL" id="CAG7727177.1"/>
    </source>
</evidence>
<dbReference type="Proteomes" id="UP000708208">
    <property type="component" value="Unassembled WGS sequence"/>
</dbReference>
<feature type="non-terminal residue" evidence="1">
    <location>
        <position position="1"/>
    </location>
</feature>
<keyword evidence="2" id="KW-1185">Reference proteome</keyword>
<proteinExistence type="predicted"/>
<reference evidence="1" key="1">
    <citation type="submission" date="2021-06" db="EMBL/GenBank/DDBJ databases">
        <authorList>
            <person name="Hodson N. C."/>
            <person name="Mongue J. A."/>
            <person name="Jaron S. K."/>
        </authorList>
    </citation>
    <scope>NUCLEOTIDE SEQUENCE</scope>
</reference>
<sequence>MTGFENVVVSYLADIKLRLDRLEA</sequence>
<dbReference type="AlphaFoldDB" id="A0A8J2JYX3"/>